<evidence type="ECO:0000256" key="2">
    <source>
        <dbReference type="ARBA" id="ARBA00009823"/>
    </source>
</evidence>
<organism evidence="11">
    <name type="scientific">Musca domestica</name>
    <name type="common">House fly</name>
    <dbReference type="NCBI Taxonomy" id="7370"/>
    <lineage>
        <taxon>Eukaryota</taxon>
        <taxon>Metazoa</taxon>
        <taxon>Ecdysozoa</taxon>
        <taxon>Arthropoda</taxon>
        <taxon>Hexapoda</taxon>
        <taxon>Insecta</taxon>
        <taxon>Pterygota</taxon>
        <taxon>Neoptera</taxon>
        <taxon>Endopterygota</taxon>
        <taxon>Diptera</taxon>
        <taxon>Brachycera</taxon>
        <taxon>Muscomorpha</taxon>
        <taxon>Muscoidea</taxon>
        <taxon>Muscidae</taxon>
        <taxon>Musca</taxon>
    </lineage>
</organism>
<dbReference type="PANTHER" id="PTHR13383:SF11">
    <property type="entry name" value="RIBONUCLEASE H2 SUBUNIT B"/>
    <property type="match status" value="1"/>
</dbReference>
<dbReference type="VEuPathDB" id="VectorBase:MDOA007527"/>
<dbReference type="AlphaFoldDB" id="T1PIG3"/>
<dbReference type="FunFam" id="1.10.20.120:FF:000002">
    <property type="entry name" value="Ribonuclease H2 subunit B"/>
    <property type="match status" value="1"/>
</dbReference>
<name>T1PIG3_MUSDO</name>
<dbReference type="VEuPathDB" id="VectorBase:MDOMA2_007832"/>
<evidence type="ECO:0000256" key="5">
    <source>
        <dbReference type="ARBA" id="ARBA00023242"/>
    </source>
</evidence>
<reference evidence="11" key="1">
    <citation type="submission" date="2012-08" db="EMBL/GenBank/DDBJ databases">
        <title>Transcriptome of adult Musca domestica launches a platform for comparative house fly gene expression and characterization of differential gene expression among resistant and susceptible house flies.</title>
        <authorList>
            <person name="Liu N."/>
            <person name="Zhang L."/>
            <person name="Li M."/>
            <person name="Reid W."/>
        </authorList>
    </citation>
    <scope>NUCLEOTIDE SEQUENCE</scope>
    <source>
        <strain evidence="11">ALHF</strain>
        <tissue evidence="11">Whole body</tissue>
    </source>
</reference>
<feature type="region of interest" description="Disordered" evidence="8">
    <location>
        <begin position="1"/>
        <end position="24"/>
    </location>
</feature>
<dbReference type="InterPro" id="IPR019024">
    <property type="entry name" value="RNase_H2_suB_wHTH"/>
</dbReference>
<feature type="compositionally biased region" description="Basic and acidic residues" evidence="8">
    <location>
        <begin position="310"/>
        <end position="325"/>
    </location>
</feature>
<evidence type="ECO:0000256" key="3">
    <source>
        <dbReference type="ARBA" id="ARBA00011277"/>
    </source>
</evidence>
<evidence type="ECO:0000313" key="11">
    <source>
        <dbReference type="EMBL" id="AFP63221.1"/>
    </source>
</evidence>
<comment type="subunit">
    <text evidence="3">The RNase H2 complex is a heterotrimer composed of the catalytic subunit RNASEH2A and the non-catalytic subunits RNASEH2B and RNASEH2C.</text>
</comment>
<feature type="compositionally biased region" description="Acidic residues" evidence="8">
    <location>
        <begin position="298"/>
        <end position="309"/>
    </location>
</feature>
<feature type="compositionally biased region" description="Basic and acidic residues" evidence="8">
    <location>
        <begin position="332"/>
        <end position="344"/>
    </location>
</feature>
<keyword evidence="5" id="KW-0539">Nucleus</keyword>
<feature type="region of interest" description="Disordered" evidence="8">
    <location>
        <begin position="256"/>
        <end position="364"/>
    </location>
</feature>
<sequence>MSKGKSTRSTKIKEDPDAPATKKSSNVAATALRKIFYISQQMLTDDTQKLKLERFYHPGKGKATLFMTKDDKHIMEIMEFSEPRRSWLINREVCSNGHIYMTTSIDATFLALHHLRKHCAKRALSLDSIHDEEDPTAARLLNNFIPPDNLKCIADVKTAGGDKYFKYNHEKCLAWLSLKTKRMAEALKKAGIYCGHSAVSQNFTQSEKAVDESAHETDYLRVACDYIGGYLALDLHDELTKHLNIPSEIQAIAEEKKANSTTTKRKSGEKLKNEGNKKQKLANGAAAKLKNSNLLDDSKDDNDDDEEEENRNKTNEVKEEIKSPKETLSTPLKERPLSAKEKSLAKSAKGTKSIASFFTKKAPA</sequence>
<dbReference type="EMBL" id="KA648592">
    <property type="protein sequence ID" value="AFP63221.1"/>
    <property type="molecule type" value="mRNA"/>
</dbReference>
<dbReference type="InterPro" id="IPR041195">
    <property type="entry name" value="Rnh202_N"/>
</dbReference>
<feature type="compositionally biased region" description="Basic and acidic residues" evidence="8">
    <location>
        <begin position="266"/>
        <end position="277"/>
    </location>
</feature>
<protein>
    <recommendedName>
        <fullName evidence="4">Ribonuclease H2 subunit B</fullName>
    </recommendedName>
    <alternativeName>
        <fullName evidence="7">Ribonuclease HI subunit B</fullName>
    </alternativeName>
</protein>
<feature type="compositionally biased region" description="Low complexity" evidence="8">
    <location>
        <begin position="281"/>
        <end position="295"/>
    </location>
</feature>
<dbReference type="Pfam" id="PF17745">
    <property type="entry name" value="Ydr279_N"/>
    <property type="match status" value="1"/>
</dbReference>
<accession>T1PIG3</accession>
<evidence type="ECO:0000256" key="6">
    <source>
        <dbReference type="ARBA" id="ARBA00024778"/>
    </source>
</evidence>
<evidence type="ECO:0000259" key="9">
    <source>
        <dbReference type="Pfam" id="PF09468"/>
    </source>
</evidence>
<dbReference type="Gene3D" id="1.10.20.120">
    <property type="match status" value="1"/>
</dbReference>
<comment type="function">
    <text evidence="6">Non catalytic subunit of RNase H2, an endonuclease that specifically degrades the RNA of RNA:DNA hybrids. Participates in DNA replication, possibly by mediating the removal of lagging-strand Okazaki fragment RNA primers during DNA replication. Mediates the excision of single ribonucleotides from DNA:RNA duplexes.</text>
</comment>
<dbReference type="InterPro" id="IPR040456">
    <property type="entry name" value="RNase_H2_suB"/>
</dbReference>
<dbReference type="GO" id="GO:0005654">
    <property type="term" value="C:nucleoplasm"/>
    <property type="evidence" value="ECO:0007669"/>
    <property type="project" value="TreeGrafter"/>
</dbReference>
<evidence type="ECO:0000256" key="4">
    <source>
        <dbReference type="ARBA" id="ARBA00019062"/>
    </source>
</evidence>
<dbReference type="Gene3D" id="2.20.25.530">
    <property type="match status" value="1"/>
</dbReference>
<proteinExistence type="evidence at transcript level"/>
<evidence type="ECO:0000256" key="1">
    <source>
        <dbReference type="ARBA" id="ARBA00004123"/>
    </source>
</evidence>
<comment type="similarity">
    <text evidence="2">Belongs to the RNase H2 subunit B family.</text>
</comment>
<dbReference type="GO" id="GO:0032299">
    <property type="term" value="C:ribonuclease H2 complex"/>
    <property type="evidence" value="ECO:0007669"/>
    <property type="project" value="InterPro"/>
</dbReference>
<feature type="domain" description="Ribonuclease H2 subunit B wHTH" evidence="9">
    <location>
        <begin position="109"/>
        <end position="239"/>
    </location>
</feature>
<comment type="subcellular location">
    <subcellularLocation>
        <location evidence="1">Nucleus</location>
    </subcellularLocation>
</comment>
<dbReference type="GO" id="GO:0006401">
    <property type="term" value="P:RNA catabolic process"/>
    <property type="evidence" value="ECO:0007669"/>
    <property type="project" value="TreeGrafter"/>
</dbReference>
<dbReference type="PANTHER" id="PTHR13383">
    <property type="entry name" value="RIBONUCLEASE H2 SUBUNIT B"/>
    <property type="match status" value="1"/>
</dbReference>
<dbReference type="CDD" id="cd09270">
    <property type="entry name" value="RNase_H2-B"/>
    <property type="match status" value="1"/>
</dbReference>
<dbReference type="Pfam" id="PF09468">
    <property type="entry name" value="RNase_H2-Ydr279"/>
    <property type="match status" value="1"/>
</dbReference>
<evidence type="ECO:0000256" key="8">
    <source>
        <dbReference type="SAM" id="MobiDB-lite"/>
    </source>
</evidence>
<feature type="compositionally biased region" description="Basic residues" evidence="8">
    <location>
        <begin position="1"/>
        <end position="10"/>
    </location>
</feature>
<evidence type="ECO:0000256" key="7">
    <source>
        <dbReference type="ARBA" id="ARBA00033464"/>
    </source>
</evidence>
<evidence type="ECO:0000259" key="10">
    <source>
        <dbReference type="Pfam" id="PF17745"/>
    </source>
</evidence>
<feature type="domain" description="Rnh202 triple barrel" evidence="10">
    <location>
        <begin position="47"/>
        <end position="106"/>
    </location>
</feature>